<evidence type="ECO:0000256" key="1">
    <source>
        <dbReference type="SAM" id="Phobius"/>
    </source>
</evidence>
<name>J1L434_9EURY</name>
<dbReference type="EMBL" id="CM001555">
    <property type="protein sequence ID" value="EJG07495.1"/>
    <property type="molecule type" value="Genomic_DNA"/>
</dbReference>
<sequence>MQAAAYNATVTVLPDGETYIGEVTLTGAEEYTFWEAGMLGEKLPLTVKNITVSGECGDNCSYTQKDRNTIAFERGNVTVSYEAEIALKNLQVLLQEPSAIAVTLPEGLNVHNPLLGRVSEGGTISQEGNATVIRWDGTRFVEVRFYDSGQERLLLIFGAVWFTVAAVLLVPFLLMRRRPGQ</sequence>
<accession>J1L434</accession>
<keyword evidence="1" id="KW-1133">Transmembrane helix</keyword>
<dbReference type="Proteomes" id="UP000005095">
    <property type="component" value="Chromosome"/>
</dbReference>
<feature type="transmembrane region" description="Helical" evidence="1">
    <location>
        <begin position="153"/>
        <end position="175"/>
    </location>
</feature>
<evidence type="ECO:0000313" key="2">
    <source>
        <dbReference type="EMBL" id="EJG07495.1"/>
    </source>
</evidence>
<dbReference type="AlphaFoldDB" id="J1L434"/>
<evidence type="ECO:0000313" key="3">
    <source>
        <dbReference type="Proteomes" id="UP000005095"/>
    </source>
</evidence>
<dbReference type="RefSeq" id="WP_004039253.1">
    <property type="nucleotide sequence ID" value="NZ_CM001555.1"/>
</dbReference>
<keyword evidence="1" id="KW-0472">Membrane</keyword>
<proteinExistence type="predicted"/>
<dbReference type="InterPro" id="IPR043826">
    <property type="entry name" value="DUF5803"/>
</dbReference>
<keyword evidence="3" id="KW-1185">Reference proteome</keyword>
<dbReference type="STRING" id="28892.Metli_1544"/>
<dbReference type="HOGENOM" id="CLU_104049_0_0_2"/>
<reference evidence="2 3" key="1">
    <citation type="submission" date="2011-08" db="EMBL/GenBank/DDBJ databases">
        <title>The complete genome of Methanofollis liminatans DSM 4140.</title>
        <authorList>
            <consortium name="US DOE Joint Genome Institute (JGI-PGF)"/>
            <person name="Lucas S."/>
            <person name="Han J."/>
            <person name="Lapidus A."/>
            <person name="Bruce D."/>
            <person name="Goodwin L."/>
            <person name="Pitluck S."/>
            <person name="Peters L."/>
            <person name="Kyrpides N."/>
            <person name="Mavromatis K."/>
            <person name="Ivanova N."/>
            <person name="Mikhailova N."/>
            <person name="Lu M."/>
            <person name="Detter J.C."/>
            <person name="Tapia R."/>
            <person name="Han C."/>
            <person name="Land M."/>
            <person name="Hauser L."/>
            <person name="Markowitz V."/>
            <person name="Cheng J.-F."/>
            <person name="Hugenholtz P."/>
            <person name="Woyke T."/>
            <person name="Wu D."/>
            <person name="Spring S."/>
            <person name="Schuler E."/>
            <person name="Brambilla E."/>
            <person name="Klenk H.-P."/>
            <person name="Eisen J.A."/>
        </authorList>
    </citation>
    <scope>NUCLEOTIDE SEQUENCE [LARGE SCALE GENOMIC DNA]</scope>
    <source>
        <strain evidence="2 3">DSM 4140</strain>
    </source>
</reference>
<organism evidence="2 3">
    <name type="scientific">Methanofollis liminatans DSM 4140</name>
    <dbReference type="NCBI Taxonomy" id="28892"/>
    <lineage>
        <taxon>Archaea</taxon>
        <taxon>Methanobacteriati</taxon>
        <taxon>Methanobacteriota</taxon>
        <taxon>Stenosarchaea group</taxon>
        <taxon>Methanomicrobia</taxon>
        <taxon>Methanomicrobiales</taxon>
        <taxon>Methanomicrobiaceae</taxon>
        <taxon>Methanofollis</taxon>
    </lineage>
</organism>
<keyword evidence="1" id="KW-0812">Transmembrane</keyword>
<dbReference type="OrthoDB" id="109762at2157"/>
<protein>
    <submittedName>
        <fullName evidence="2">Uncharacterized protein</fullName>
    </submittedName>
</protein>
<gene>
    <name evidence="2" type="ORF">Metli_1544</name>
</gene>
<dbReference type="Pfam" id="PF19119">
    <property type="entry name" value="DUF5803"/>
    <property type="match status" value="1"/>
</dbReference>